<evidence type="ECO:0000256" key="2">
    <source>
        <dbReference type="SAM" id="Phobius"/>
    </source>
</evidence>
<evidence type="ECO:0000313" key="4">
    <source>
        <dbReference type="Proteomes" id="UP000290365"/>
    </source>
</evidence>
<evidence type="ECO:0000256" key="1">
    <source>
        <dbReference type="SAM" id="MobiDB-lite"/>
    </source>
</evidence>
<feature type="compositionally biased region" description="Polar residues" evidence="1">
    <location>
        <begin position="34"/>
        <end position="43"/>
    </location>
</feature>
<dbReference type="KEGG" id="kbs:EPA93_44915"/>
<dbReference type="EMBL" id="CP035758">
    <property type="protein sequence ID" value="QBD82733.1"/>
    <property type="molecule type" value="Genomic_DNA"/>
</dbReference>
<dbReference type="AlphaFoldDB" id="A0A4P6K476"/>
<keyword evidence="2" id="KW-1133">Transmembrane helix</keyword>
<keyword evidence="2" id="KW-0472">Membrane</keyword>
<sequence>MAFCGQCGYLLAAGAARCPRCGEPTPYNPVGEGTHTNDATILSTPDFPGAAPASEQANSYSTVENSNAVQHPRPRAVPPTYQGPMHTGQSTTEDGFYSPQPVSYPSFIPTPNTDYPVHGQKRPRKSARWLTALIVVFLLIFASAATLFFVLGPQGIANLMRDKLGPIIGHPSPTVPTVQISPTAQPPTPEQQAQSTIELYYKYINAKDYQGAYSLWAHYPQSLNEFAQGYAHTHNDSITINGVSQQSDGTLRVSLTLSATEDAAPGIGTQQSSYQGYYILGRQADGTWKILTANLKRIA</sequence>
<feature type="compositionally biased region" description="Polar residues" evidence="1">
    <location>
        <begin position="55"/>
        <end position="69"/>
    </location>
</feature>
<reference evidence="3 4" key="1">
    <citation type="submission" date="2019-01" db="EMBL/GenBank/DDBJ databases">
        <title>Ktedonosporobacter rubrisoli SCAWS-G2.</title>
        <authorList>
            <person name="Huang Y."/>
            <person name="Yan B."/>
        </authorList>
    </citation>
    <scope>NUCLEOTIDE SEQUENCE [LARGE SCALE GENOMIC DNA]</scope>
    <source>
        <strain evidence="3 4">SCAWS-G2</strain>
    </source>
</reference>
<evidence type="ECO:0000313" key="3">
    <source>
        <dbReference type="EMBL" id="QBD82733.1"/>
    </source>
</evidence>
<proteinExistence type="predicted"/>
<protein>
    <submittedName>
        <fullName evidence="3">Zinc ribbon domain-containing protein</fullName>
    </submittedName>
</protein>
<gene>
    <name evidence="3" type="ORF">EPA93_44915</name>
</gene>
<keyword evidence="2" id="KW-0812">Transmembrane</keyword>
<keyword evidence="4" id="KW-1185">Reference proteome</keyword>
<dbReference type="OrthoDB" id="164909at2"/>
<feature type="transmembrane region" description="Helical" evidence="2">
    <location>
        <begin position="129"/>
        <end position="151"/>
    </location>
</feature>
<dbReference type="RefSeq" id="WP_129893802.1">
    <property type="nucleotide sequence ID" value="NZ_CP035758.1"/>
</dbReference>
<accession>A0A4P6K476</accession>
<dbReference type="Proteomes" id="UP000290365">
    <property type="component" value="Chromosome"/>
</dbReference>
<name>A0A4P6K476_KTERU</name>
<feature type="region of interest" description="Disordered" evidence="1">
    <location>
        <begin position="32"/>
        <end position="96"/>
    </location>
</feature>
<organism evidence="3 4">
    <name type="scientific">Ktedonosporobacter rubrisoli</name>
    <dbReference type="NCBI Taxonomy" id="2509675"/>
    <lineage>
        <taxon>Bacteria</taxon>
        <taxon>Bacillati</taxon>
        <taxon>Chloroflexota</taxon>
        <taxon>Ktedonobacteria</taxon>
        <taxon>Ktedonobacterales</taxon>
        <taxon>Ktedonosporobacteraceae</taxon>
        <taxon>Ktedonosporobacter</taxon>
    </lineage>
</organism>